<dbReference type="GO" id="GO:0002098">
    <property type="term" value="P:tRNA wobble uridine modification"/>
    <property type="evidence" value="ECO:0007669"/>
    <property type="project" value="InterPro"/>
</dbReference>
<evidence type="ECO:0000256" key="2">
    <source>
        <dbReference type="ARBA" id="ARBA00004496"/>
    </source>
</evidence>
<evidence type="ECO:0000313" key="11">
    <source>
        <dbReference type="Proteomes" id="UP001165120"/>
    </source>
</evidence>
<keyword evidence="7" id="KW-0819">tRNA processing</keyword>
<comment type="subcellular location">
    <subcellularLocation>
        <location evidence="2">Cytoplasm</location>
    </subcellularLocation>
    <subcellularLocation>
        <location evidence="1">Nucleus</location>
    </subcellularLocation>
</comment>
<dbReference type="GO" id="GO:0033588">
    <property type="term" value="C:elongator holoenzyme complex"/>
    <property type="evidence" value="ECO:0007669"/>
    <property type="project" value="InterPro"/>
</dbReference>
<comment type="similarity">
    <text evidence="4">Belongs to the ELP4 family.</text>
</comment>
<dbReference type="AlphaFoldDB" id="A0A9W6WII5"/>
<evidence type="ECO:0000256" key="9">
    <source>
        <dbReference type="SAM" id="MobiDB-lite"/>
    </source>
</evidence>
<dbReference type="InterPro" id="IPR027417">
    <property type="entry name" value="P-loop_NTPase"/>
</dbReference>
<dbReference type="Proteomes" id="UP001165120">
    <property type="component" value="Unassembled WGS sequence"/>
</dbReference>
<evidence type="ECO:0000256" key="5">
    <source>
        <dbReference type="ARBA" id="ARBA00020265"/>
    </source>
</evidence>
<evidence type="ECO:0000256" key="6">
    <source>
        <dbReference type="ARBA" id="ARBA00022490"/>
    </source>
</evidence>
<dbReference type="GO" id="GO:0005737">
    <property type="term" value="C:cytoplasm"/>
    <property type="evidence" value="ECO:0007669"/>
    <property type="project" value="UniProtKB-SubCell"/>
</dbReference>
<feature type="region of interest" description="Disordered" evidence="9">
    <location>
        <begin position="1"/>
        <end position="67"/>
    </location>
</feature>
<comment type="caution">
    <text evidence="10">The sequence shown here is derived from an EMBL/GenBank/DDBJ whole genome shotgun (WGS) entry which is preliminary data.</text>
</comment>
<evidence type="ECO:0000256" key="3">
    <source>
        <dbReference type="ARBA" id="ARBA00005043"/>
    </source>
</evidence>
<keyword evidence="8" id="KW-0539">Nucleus</keyword>
<comment type="pathway">
    <text evidence="3">tRNA modification; 5-methoxycarbonylmethyl-2-thiouridine-tRNA biosynthesis.</text>
</comment>
<evidence type="ECO:0000256" key="1">
    <source>
        <dbReference type="ARBA" id="ARBA00004123"/>
    </source>
</evidence>
<dbReference type="Pfam" id="PF05625">
    <property type="entry name" value="PAXNEB"/>
    <property type="match status" value="1"/>
</dbReference>
<accession>A0A9W6WII5</accession>
<dbReference type="EMBL" id="BSXN01001868">
    <property type="protein sequence ID" value="GME74782.1"/>
    <property type="molecule type" value="Genomic_DNA"/>
</dbReference>
<evidence type="ECO:0000256" key="4">
    <source>
        <dbReference type="ARBA" id="ARBA00007573"/>
    </source>
</evidence>
<organism evidence="10 11">
    <name type="scientific">Candida boidinii</name>
    <name type="common">Yeast</name>
    <dbReference type="NCBI Taxonomy" id="5477"/>
    <lineage>
        <taxon>Eukaryota</taxon>
        <taxon>Fungi</taxon>
        <taxon>Dikarya</taxon>
        <taxon>Ascomycota</taxon>
        <taxon>Saccharomycotina</taxon>
        <taxon>Pichiomycetes</taxon>
        <taxon>Pichiales</taxon>
        <taxon>Pichiaceae</taxon>
        <taxon>Ogataea</taxon>
        <taxon>Ogataea/Candida clade</taxon>
    </lineage>
</organism>
<gene>
    <name evidence="10" type="ORF">Cboi02_000453400</name>
</gene>
<dbReference type="GO" id="GO:0008023">
    <property type="term" value="C:transcription elongation factor complex"/>
    <property type="evidence" value="ECO:0007669"/>
    <property type="project" value="TreeGrafter"/>
</dbReference>
<evidence type="ECO:0000256" key="7">
    <source>
        <dbReference type="ARBA" id="ARBA00022694"/>
    </source>
</evidence>
<keyword evidence="6" id="KW-0963">Cytoplasm</keyword>
<dbReference type="Gene3D" id="3.40.50.300">
    <property type="entry name" value="P-loop containing nucleotide triphosphate hydrolases"/>
    <property type="match status" value="1"/>
</dbReference>
<dbReference type="PANTHER" id="PTHR12896">
    <property type="entry name" value="PAX6 NEIGHBOR PROTEIN PAXNEB"/>
    <property type="match status" value="1"/>
</dbReference>
<name>A0A9W6WII5_CANBO</name>
<keyword evidence="11" id="KW-1185">Reference proteome</keyword>
<protein>
    <recommendedName>
        <fullName evidence="5">Elongator complex protein 4</fullName>
    </recommendedName>
</protein>
<dbReference type="PANTHER" id="PTHR12896:SF1">
    <property type="entry name" value="ELONGATOR COMPLEX PROTEIN 4"/>
    <property type="match status" value="1"/>
</dbReference>
<dbReference type="InterPro" id="IPR008728">
    <property type="entry name" value="Elongator_complex_protein_4"/>
</dbReference>
<reference evidence="10" key="1">
    <citation type="submission" date="2023-04" db="EMBL/GenBank/DDBJ databases">
        <title>Candida boidinii NBRC 10035.</title>
        <authorList>
            <person name="Ichikawa N."/>
            <person name="Sato H."/>
            <person name="Tonouchi N."/>
        </authorList>
    </citation>
    <scope>NUCLEOTIDE SEQUENCE</scope>
    <source>
        <strain evidence="10">NBRC 10035</strain>
    </source>
</reference>
<evidence type="ECO:0000313" key="10">
    <source>
        <dbReference type="EMBL" id="GME74782.1"/>
    </source>
</evidence>
<proteinExistence type="inferred from homology"/>
<sequence>MSFRKRSELVGGPASNTPGTLPTAVPRGAPSFQRSPIGSTPLVPGRGVGGPLSRDGIHPQRGNPTPVLSNQRNIAEGFSPAQQAARIVTKEATELSSVLTQHPGIKPSILTSMPCVSTGSNDLDKVLGHQGLPVGTSLLIEENGTTDFATTLLKIYLSQGLIQNRLIPSKPNTHEILVGMDQNWSRSLPGLYKGSSKDRKKQAVKEHESKVSVSNLLDQPEIINHTARNENINDNTNANNDLKIAWRYGLHKKSSTENENNDISENTSYPNYNNQFDITTTIIPSPSLNELSIIPIKLGLINALRQIEAEIKRFPKLLIRLVIPSFLNPMFYPINTINSQSEINFFLLGLRNLLRKYNDQLTVLISINLDLYPRSNPIVSITENLLDSVIELKPFEPALYELMEKVYKKQPTKIKQGHLNIHKLPILSDLGMMCIKNTEYSFKNDIIRYFIN</sequence>
<evidence type="ECO:0000256" key="8">
    <source>
        <dbReference type="ARBA" id="ARBA00023242"/>
    </source>
</evidence>
<dbReference type="CDD" id="cd19494">
    <property type="entry name" value="Elp4"/>
    <property type="match status" value="1"/>
</dbReference>